<name>A0A5C0AWR7_9BURK</name>
<dbReference type="EMBL" id="CP043046">
    <property type="protein sequence ID" value="QEI06849.1"/>
    <property type="molecule type" value="Genomic_DNA"/>
</dbReference>
<organism evidence="1 2">
    <name type="scientific">Pigmentiphaga aceris</name>
    <dbReference type="NCBI Taxonomy" id="1940612"/>
    <lineage>
        <taxon>Bacteria</taxon>
        <taxon>Pseudomonadati</taxon>
        <taxon>Pseudomonadota</taxon>
        <taxon>Betaproteobacteria</taxon>
        <taxon>Burkholderiales</taxon>
        <taxon>Alcaligenaceae</taxon>
        <taxon>Pigmentiphaga</taxon>
    </lineage>
</organism>
<reference evidence="1 2" key="1">
    <citation type="submission" date="2019-08" db="EMBL/GenBank/DDBJ databases">
        <title>Amphibian skin-associated Pigmentiphaga: genome sequence and occurrence across geography and hosts.</title>
        <authorList>
            <person name="Bletz M.C."/>
            <person name="Bunk B."/>
            <person name="Sproeer C."/>
            <person name="Biwer P."/>
            <person name="Reiter S."/>
            <person name="Rabemananjara F.C.E."/>
            <person name="Schulz S."/>
            <person name="Overmann J."/>
            <person name="Vences M."/>
        </authorList>
    </citation>
    <scope>NUCLEOTIDE SEQUENCE [LARGE SCALE GENOMIC DNA]</scope>
    <source>
        <strain evidence="1 2">Mada1488</strain>
    </source>
</reference>
<gene>
    <name evidence="1" type="ORF">FXN63_14150</name>
</gene>
<dbReference type="Proteomes" id="UP000325161">
    <property type="component" value="Chromosome"/>
</dbReference>
<dbReference type="KEGG" id="pacr:FXN63_14150"/>
<sequence>MKRFFHQYAGRAAQRRVFALEAALRRAREAEPNDPVQIAFAYTHVNEVDGSNLRRRISDVEYEEEN</sequence>
<evidence type="ECO:0000313" key="1">
    <source>
        <dbReference type="EMBL" id="QEI06849.1"/>
    </source>
</evidence>
<protein>
    <submittedName>
        <fullName evidence="1">Uncharacterized protein</fullName>
    </submittedName>
</protein>
<keyword evidence="2" id="KW-1185">Reference proteome</keyword>
<dbReference type="AlphaFoldDB" id="A0A5C0AWR7"/>
<evidence type="ECO:0000313" key="2">
    <source>
        <dbReference type="Proteomes" id="UP000325161"/>
    </source>
</evidence>
<proteinExistence type="predicted"/>
<dbReference type="RefSeq" id="WP_148815864.1">
    <property type="nucleotide sequence ID" value="NZ_CP043046.1"/>
</dbReference>
<accession>A0A5C0AWR7</accession>